<dbReference type="PANTHER" id="PTHR43229:SF2">
    <property type="entry name" value="NODULATION PROTEIN J"/>
    <property type="match status" value="1"/>
</dbReference>
<dbReference type="EMBL" id="CP017768">
    <property type="protein sequence ID" value="AUB61189.1"/>
    <property type="molecule type" value="Genomic_DNA"/>
</dbReference>
<proteinExistence type="predicted"/>
<feature type="domain" description="ABC transmembrane type-2" evidence="6">
    <location>
        <begin position="20"/>
        <end position="246"/>
    </location>
</feature>
<dbReference type="GO" id="GO:0043190">
    <property type="term" value="C:ATP-binding cassette (ABC) transporter complex"/>
    <property type="evidence" value="ECO:0007669"/>
    <property type="project" value="InterPro"/>
</dbReference>
<feature type="transmembrane region" description="Helical" evidence="5">
    <location>
        <begin position="56"/>
        <end position="77"/>
    </location>
</feature>
<dbReference type="PIRSF" id="PIRSF006648">
    <property type="entry name" value="DrrB"/>
    <property type="match status" value="1"/>
</dbReference>
<keyword evidence="2 5" id="KW-0812">Transmembrane</keyword>
<evidence type="ECO:0000259" key="6">
    <source>
        <dbReference type="PROSITE" id="PS51012"/>
    </source>
</evidence>
<name>A0A2H4VSV9_9EURY</name>
<dbReference type="PANTHER" id="PTHR43229">
    <property type="entry name" value="NODULATION PROTEIN J"/>
    <property type="match status" value="1"/>
</dbReference>
<dbReference type="Pfam" id="PF01061">
    <property type="entry name" value="ABC2_membrane"/>
    <property type="match status" value="1"/>
</dbReference>
<dbReference type="AlphaFoldDB" id="A0A2H4VSV9"/>
<dbReference type="PROSITE" id="PS51012">
    <property type="entry name" value="ABC_TM2"/>
    <property type="match status" value="1"/>
</dbReference>
<gene>
    <name evidence="7" type="ORF">BK009_11230</name>
</gene>
<organism evidence="7 8">
    <name type="scientific">Methanobacterium subterraneum</name>
    <dbReference type="NCBI Taxonomy" id="59277"/>
    <lineage>
        <taxon>Archaea</taxon>
        <taxon>Methanobacteriati</taxon>
        <taxon>Methanobacteriota</taxon>
        <taxon>Methanomada group</taxon>
        <taxon>Methanobacteria</taxon>
        <taxon>Methanobacteriales</taxon>
        <taxon>Methanobacteriaceae</taxon>
        <taxon>Methanobacterium</taxon>
    </lineage>
</organism>
<keyword evidence="4 5" id="KW-0472">Membrane</keyword>
<keyword evidence="3 5" id="KW-1133">Transmembrane helix</keyword>
<dbReference type="GO" id="GO:0140359">
    <property type="term" value="F:ABC-type transporter activity"/>
    <property type="evidence" value="ECO:0007669"/>
    <property type="project" value="InterPro"/>
</dbReference>
<comment type="subcellular location">
    <subcellularLocation>
        <location evidence="1">Membrane</location>
        <topology evidence="1">Multi-pass membrane protein</topology>
    </subcellularLocation>
</comment>
<evidence type="ECO:0000313" key="7">
    <source>
        <dbReference type="EMBL" id="AUB61189.1"/>
    </source>
</evidence>
<evidence type="ECO:0000313" key="8">
    <source>
        <dbReference type="Proteomes" id="UP000232631"/>
    </source>
</evidence>
<accession>A0A2H4VSV9</accession>
<feature type="transmembrane region" description="Helical" evidence="5">
    <location>
        <begin position="218"/>
        <end position="240"/>
    </location>
</feature>
<evidence type="ECO:0000256" key="3">
    <source>
        <dbReference type="ARBA" id="ARBA00022989"/>
    </source>
</evidence>
<dbReference type="Proteomes" id="UP000232631">
    <property type="component" value="Chromosome"/>
</dbReference>
<evidence type="ECO:0000256" key="5">
    <source>
        <dbReference type="SAM" id="Phobius"/>
    </source>
</evidence>
<feature type="transmembrane region" description="Helical" evidence="5">
    <location>
        <begin position="165"/>
        <end position="184"/>
    </location>
</feature>
<evidence type="ECO:0000256" key="4">
    <source>
        <dbReference type="ARBA" id="ARBA00023136"/>
    </source>
</evidence>
<dbReference type="InterPro" id="IPR013525">
    <property type="entry name" value="ABC2_TM"/>
</dbReference>
<feature type="transmembrane region" description="Helical" evidence="5">
    <location>
        <begin position="134"/>
        <end position="153"/>
    </location>
</feature>
<evidence type="ECO:0000256" key="1">
    <source>
        <dbReference type="ARBA" id="ARBA00004141"/>
    </source>
</evidence>
<sequence>MMSNIYFGQLKRSLAIMRKDILIYYLKGPVIIFGILIPLFLFLAFLTGSKNLSTDFLISGLIGMTMLFTATSVSPVITPWESQMNTLERLMTYPISIYTLILGDIMASVIFGALITLVPVIIGLIIGVNIIHPIILIVGIILASLCFSSLGLLMATPPTNAPSNVMMISSLIKFPLVFISGIFIPLESMPFWGKAIASFSPLTYFTDLTRYSLGNGSYYPILLDFAVIVLFTIILFVLAVKIHKKTLPMRI</sequence>
<keyword evidence="8" id="KW-1185">Reference proteome</keyword>
<dbReference type="InterPro" id="IPR000412">
    <property type="entry name" value="ABC_2_transport"/>
</dbReference>
<reference evidence="7 8" key="1">
    <citation type="submission" date="2016-10" db="EMBL/GenBank/DDBJ databases">
        <title>Comparative genomics between deep and shallow subseafloor isolates.</title>
        <authorList>
            <person name="Ishii S."/>
            <person name="Miller J.R."/>
            <person name="Sutton G."/>
            <person name="Suzuki S."/>
            <person name="Methe B."/>
            <person name="Inagaki F."/>
            <person name="Imachi H."/>
        </authorList>
    </citation>
    <scope>NUCLEOTIDE SEQUENCE [LARGE SCALE GENOMIC DNA]</scope>
    <source>
        <strain evidence="7 8">A8p</strain>
    </source>
</reference>
<feature type="transmembrane region" description="Helical" evidence="5">
    <location>
        <begin position="21"/>
        <end position="44"/>
    </location>
</feature>
<protein>
    <submittedName>
        <fullName evidence="7">ABC transporter</fullName>
    </submittedName>
</protein>
<dbReference type="KEGG" id="msub:BK009_11230"/>
<evidence type="ECO:0000256" key="2">
    <source>
        <dbReference type="ARBA" id="ARBA00022692"/>
    </source>
</evidence>
<feature type="transmembrane region" description="Helical" evidence="5">
    <location>
        <begin position="97"/>
        <end position="128"/>
    </location>
</feature>
<dbReference type="PRINTS" id="PR00164">
    <property type="entry name" value="ABC2TRNSPORT"/>
</dbReference>
<dbReference type="InterPro" id="IPR047817">
    <property type="entry name" value="ABC2_TM_bact-type"/>
</dbReference>
<dbReference type="InterPro" id="IPR051784">
    <property type="entry name" value="Nod_factor_ABC_transporter"/>
</dbReference>